<evidence type="ECO:0000256" key="2">
    <source>
        <dbReference type="ARBA" id="ARBA00022670"/>
    </source>
</evidence>
<dbReference type="FunFam" id="2.40.70.10:FF:000115">
    <property type="entry name" value="Lysosomal aspartic protease"/>
    <property type="match status" value="1"/>
</dbReference>
<dbReference type="Pfam" id="PF00026">
    <property type="entry name" value="Asp"/>
    <property type="match status" value="1"/>
</dbReference>
<dbReference type="InterPro" id="IPR021109">
    <property type="entry name" value="Peptidase_aspartic_dom_sf"/>
</dbReference>
<dbReference type="PANTHER" id="PTHR47966">
    <property type="entry name" value="BETA-SITE APP-CLEAVING ENZYME, ISOFORM A-RELATED"/>
    <property type="match status" value="1"/>
</dbReference>
<evidence type="ECO:0000256" key="3">
    <source>
        <dbReference type="ARBA" id="ARBA00022750"/>
    </source>
</evidence>
<dbReference type="PANTHER" id="PTHR47966:SF51">
    <property type="entry name" value="BETA-SITE APP-CLEAVING ENZYME, ISOFORM A-RELATED"/>
    <property type="match status" value="1"/>
</dbReference>
<keyword evidence="7" id="KW-0732">Signal</keyword>
<dbReference type="SUPFAM" id="SSF50630">
    <property type="entry name" value="Acid proteases"/>
    <property type="match status" value="1"/>
</dbReference>
<evidence type="ECO:0000256" key="5">
    <source>
        <dbReference type="PIRSR" id="PIRSR601461-1"/>
    </source>
</evidence>
<dbReference type="Gene3D" id="2.60.40.1960">
    <property type="match status" value="1"/>
</dbReference>
<organism evidence="9">
    <name type="scientific">Noctiluca scintillans</name>
    <name type="common">Sea sparkle</name>
    <name type="synonym">Red tide dinoflagellate</name>
    <dbReference type="NCBI Taxonomy" id="2966"/>
    <lineage>
        <taxon>Eukaryota</taxon>
        <taxon>Sar</taxon>
        <taxon>Alveolata</taxon>
        <taxon>Dinophyceae</taxon>
        <taxon>Noctilucales</taxon>
        <taxon>Noctilucaceae</taxon>
        <taxon>Noctiluca</taxon>
    </lineage>
</organism>
<comment type="similarity">
    <text evidence="1">Belongs to the peptidase A1 family.</text>
</comment>
<feature type="disulfide bond" evidence="6">
    <location>
        <begin position="113"/>
        <end position="118"/>
    </location>
</feature>
<feature type="domain" description="Peptidase A1" evidence="8">
    <location>
        <begin position="82"/>
        <end position="391"/>
    </location>
</feature>
<dbReference type="InterPro" id="IPR034164">
    <property type="entry name" value="Pepsin-like_dom"/>
</dbReference>
<reference evidence="9" key="1">
    <citation type="submission" date="2021-01" db="EMBL/GenBank/DDBJ databases">
        <authorList>
            <person name="Corre E."/>
            <person name="Pelletier E."/>
            <person name="Niang G."/>
            <person name="Scheremetjew M."/>
            <person name="Finn R."/>
            <person name="Kale V."/>
            <person name="Holt S."/>
            <person name="Cochrane G."/>
            <person name="Meng A."/>
            <person name="Brown T."/>
            <person name="Cohen L."/>
        </authorList>
    </citation>
    <scope>NUCLEOTIDE SEQUENCE</scope>
</reference>
<dbReference type="GO" id="GO:0016485">
    <property type="term" value="P:protein processing"/>
    <property type="evidence" value="ECO:0007669"/>
    <property type="project" value="UniProtKB-ARBA"/>
</dbReference>
<dbReference type="AlphaFoldDB" id="A0A7S1A9P6"/>
<dbReference type="EMBL" id="HBFQ01030485">
    <property type="protein sequence ID" value="CAD8847091.1"/>
    <property type="molecule type" value="Transcribed_RNA"/>
</dbReference>
<feature type="active site" evidence="5">
    <location>
        <position position="100"/>
    </location>
</feature>
<dbReference type="PRINTS" id="PR00792">
    <property type="entry name" value="PEPSIN"/>
</dbReference>
<name>A0A7S1A9P6_NOCSC</name>
<gene>
    <name evidence="9" type="ORF">NSCI0253_LOCUS21441</name>
</gene>
<accession>A0A7S1A9P6</accession>
<evidence type="ECO:0000256" key="6">
    <source>
        <dbReference type="PIRSR" id="PIRSR601461-2"/>
    </source>
</evidence>
<keyword evidence="2" id="KW-0645">Protease</keyword>
<dbReference type="CDD" id="cd05471">
    <property type="entry name" value="pepsin_like"/>
    <property type="match status" value="1"/>
</dbReference>
<dbReference type="Gene3D" id="2.40.70.10">
    <property type="entry name" value="Acid Proteases"/>
    <property type="match status" value="2"/>
</dbReference>
<evidence type="ECO:0000313" key="9">
    <source>
        <dbReference type="EMBL" id="CAD8847091.1"/>
    </source>
</evidence>
<dbReference type="InterPro" id="IPR033121">
    <property type="entry name" value="PEPTIDASE_A1"/>
</dbReference>
<sequence length="438" mass="48520">MTRVLLLVVWANALPSTANIVRRSLQTTLDSEMRDGVPRSSMTFSLHRRKVSEIVRDTSVNDRRLIGLQESSTLRIEHKMAYFGQISLGTPLQNFSVVFDTGSGNLIVPGSHCTSAACRNHKAYHLGASSTGRRTTCSEHTENPEDFLTITFGTGEISGECVEDRTCFGDICTVGKFMASATESRHPFASFSFDGVLGLALPSMAQGLSFSLLHRLHEADLLHHPVFAVFLSEQETETSEITFGDVLPQHMASELMWVNVSRGPGYWEIEIEDFTLGVEKLNMCKGCRVAMDTGTSQLAGPSSMIAELRRLLNVKSDCSNYDDLPNLGIHVGSHILSLDRHSYVEKADECRATLMDVDVPPPNGPLVVFGIPFLTKFYTVYDIQNSRIGFALARHQKTNSELFIQVDTNLTRPQVDQVQPLAAPEVESRFLAPFLSFR</sequence>
<feature type="active site" evidence="5">
    <location>
        <position position="292"/>
    </location>
</feature>
<evidence type="ECO:0000256" key="1">
    <source>
        <dbReference type="ARBA" id="ARBA00007447"/>
    </source>
</evidence>
<keyword evidence="6" id="KW-1015">Disulfide bond</keyword>
<proteinExistence type="inferred from homology"/>
<keyword evidence="3" id="KW-0064">Aspartyl protease</keyword>
<feature type="signal peptide" evidence="7">
    <location>
        <begin position="1"/>
        <end position="18"/>
    </location>
</feature>
<feature type="chain" id="PRO_5030616578" description="Peptidase A1 domain-containing protein" evidence="7">
    <location>
        <begin position="19"/>
        <end position="438"/>
    </location>
</feature>
<evidence type="ECO:0000256" key="7">
    <source>
        <dbReference type="SAM" id="SignalP"/>
    </source>
</evidence>
<evidence type="ECO:0000259" key="8">
    <source>
        <dbReference type="PROSITE" id="PS51767"/>
    </source>
</evidence>
<dbReference type="PROSITE" id="PS51767">
    <property type="entry name" value="PEPTIDASE_A1"/>
    <property type="match status" value="1"/>
</dbReference>
<protein>
    <recommendedName>
        <fullName evidence="8">Peptidase A1 domain-containing protein</fullName>
    </recommendedName>
</protein>
<dbReference type="GO" id="GO:0004190">
    <property type="term" value="F:aspartic-type endopeptidase activity"/>
    <property type="evidence" value="ECO:0007669"/>
    <property type="project" value="UniProtKB-KW"/>
</dbReference>
<dbReference type="InterPro" id="IPR001461">
    <property type="entry name" value="Aspartic_peptidase_A1"/>
</dbReference>
<evidence type="ECO:0000256" key="4">
    <source>
        <dbReference type="ARBA" id="ARBA00022801"/>
    </source>
</evidence>
<keyword evidence="4" id="KW-0378">Hydrolase</keyword>